<evidence type="ECO:0000256" key="4">
    <source>
        <dbReference type="ARBA" id="ARBA00022676"/>
    </source>
</evidence>
<dbReference type="HAMAP" id="MF_00211">
    <property type="entry name" value="TrpD"/>
    <property type="match status" value="1"/>
</dbReference>
<keyword evidence="6" id="KW-0822">Tryptophan biosynthesis</keyword>
<keyword evidence="7" id="KW-0057">Aromatic amino acid biosynthesis</keyword>
<evidence type="ECO:0000259" key="8">
    <source>
        <dbReference type="Pfam" id="PF00591"/>
    </source>
</evidence>
<dbReference type="Pfam" id="PF02885">
    <property type="entry name" value="Glycos_trans_3N"/>
    <property type="match status" value="1"/>
</dbReference>
<dbReference type="SUPFAM" id="SSF47648">
    <property type="entry name" value="Nucleoside phosphorylase/phosphoribosyltransferase N-terminal domain"/>
    <property type="match status" value="1"/>
</dbReference>
<dbReference type="GO" id="GO:0000162">
    <property type="term" value="P:L-tryptophan biosynthetic process"/>
    <property type="evidence" value="ECO:0007669"/>
    <property type="project" value="UniProtKB-KW"/>
</dbReference>
<dbReference type="NCBIfam" id="TIGR01245">
    <property type="entry name" value="trpD"/>
    <property type="match status" value="1"/>
</dbReference>
<dbReference type="InterPro" id="IPR036320">
    <property type="entry name" value="Glycosyl_Trfase_fam3_N_dom_sf"/>
</dbReference>
<evidence type="ECO:0000256" key="6">
    <source>
        <dbReference type="ARBA" id="ARBA00022822"/>
    </source>
</evidence>
<name>A0A381N879_9ZZZZ</name>
<evidence type="ECO:0000256" key="3">
    <source>
        <dbReference type="ARBA" id="ARBA00022605"/>
    </source>
</evidence>
<dbReference type="FunFam" id="3.40.1030.10:FF:000002">
    <property type="entry name" value="Anthranilate phosphoribosyltransferase"/>
    <property type="match status" value="1"/>
</dbReference>
<evidence type="ECO:0000259" key="9">
    <source>
        <dbReference type="Pfam" id="PF02885"/>
    </source>
</evidence>
<dbReference type="PANTHER" id="PTHR43285">
    <property type="entry name" value="ANTHRANILATE PHOSPHORIBOSYLTRANSFERASE"/>
    <property type="match status" value="1"/>
</dbReference>
<dbReference type="GO" id="GO:0004048">
    <property type="term" value="F:anthranilate phosphoribosyltransferase activity"/>
    <property type="evidence" value="ECO:0007669"/>
    <property type="project" value="UniProtKB-EC"/>
</dbReference>
<keyword evidence="5" id="KW-0808">Transferase</keyword>
<dbReference type="EC" id="2.4.2.18" evidence="2"/>
<dbReference type="PANTHER" id="PTHR43285:SF2">
    <property type="entry name" value="ANTHRANILATE PHOSPHORIBOSYLTRANSFERASE"/>
    <property type="match status" value="1"/>
</dbReference>
<reference evidence="10" key="1">
    <citation type="submission" date="2018-05" db="EMBL/GenBank/DDBJ databases">
        <authorList>
            <person name="Lanie J.A."/>
            <person name="Ng W.-L."/>
            <person name="Kazmierczak K.M."/>
            <person name="Andrzejewski T.M."/>
            <person name="Davidsen T.M."/>
            <person name="Wayne K.J."/>
            <person name="Tettelin H."/>
            <person name="Glass J.I."/>
            <person name="Rusch D."/>
            <person name="Podicherti R."/>
            <person name="Tsui H.-C.T."/>
            <person name="Winkler M.E."/>
        </authorList>
    </citation>
    <scope>NUCLEOTIDE SEQUENCE</scope>
</reference>
<keyword evidence="4" id="KW-0328">Glycosyltransferase</keyword>
<dbReference type="InterPro" id="IPR000312">
    <property type="entry name" value="Glycosyl_Trfase_fam3"/>
</dbReference>
<evidence type="ECO:0000256" key="1">
    <source>
        <dbReference type="ARBA" id="ARBA00004907"/>
    </source>
</evidence>
<dbReference type="Gene3D" id="3.40.1030.10">
    <property type="entry name" value="Nucleoside phosphorylase/phosphoribosyltransferase catalytic domain"/>
    <property type="match status" value="1"/>
</dbReference>
<dbReference type="InterPro" id="IPR017459">
    <property type="entry name" value="Glycosyl_Trfase_fam3_N_dom"/>
</dbReference>
<organism evidence="10">
    <name type="scientific">marine metagenome</name>
    <dbReference type="NCBI Taxonomy" id="408172"/>
    <lineage>
        <taxon>unclassified sequences</taxon>
        <taxon>metagenomes</taxon>
        <taxon>ecological metagenomes</taxon>
    </lineage>
</organism>
<dbReference type="InterPro" id="IPR005940">
    <property type="entry name" value="Anthranilate_Pribosyl_Tfrase"/>
</dbReference>
<dbReference type="EMBL" id="UINC01000185">
    <property type="protein sequence ID" value="SUZ50715.1"/>
    <property type="molecule type" value="Genomic_DNA"/>
</dbReference>
<sequence>MEIEESIKKINSEQDLSREEISLVMNQILTGSVSEDQIKTFLFSLSSKGESIEEVIGSAEVMRSLSTKVSVNTKHLVDTCGTGGVGSGIFNVSTTAAFVASSCGAKVAKHGNRSATRKSGSADLLEVAGVSLDLNPEQVKDCIENVGLGFMFAPAHHSAMKYAIGPRKELGIKTIFNLLGPLTNPAGALNQVLGVFDYKWVRPLAEVLKGLGSENVLVLHSEDGLDEFSSATSTYVAELRNGEIKEYSISPDDFGLKILPIENLTADSPEESLRIAKEALRGENQASAQMVAMTSGAALYVAGLAGTLKEGIDMSLQSISEGSGIEKLEELVEYSKSLKKDK</sequence>
<evidence type="ECO:0000313" key="10">
    <source>
        <dbReference type="EMBL" id="SUZ50715.1"/>
    </source>
</evidence>
<dbReference type="InterPro" id="IPR035902">
    <property type="entry name" value="Nuc_phospho_transferase"/>
</dbReference>
<dbReference type="GO" id="GO:0005829">
    <property type="term" value="C:cytosol"/>
    <property type="evidence" value="ECO:0007669"/>
    <property type="project" value="TreeGrafter"/>
</dbReference>
<protein>
    <recommendedName>
        <fullName evidence="2">anthranilate phosphoribosyltransferase</fullName>
        <ecNumber evidence="2">2.4.2.18</ecNumber>
    </recommendedName>
</protein>
<accession>A0A381N879</accession>
<feature type="domain" description="Glycosyl transferase family 3 N-terminal" evidence="9">
    <location>
        <begin position="6"/>
        <end position="64"/>
    </location>
</feature>
<feature type="domain" description="Glycosyl transferase family 3" evidence="8">
    <location>
        <begin position="74"/>
        <end position="323"/>
    </location>
</feature>
<dbReference type="Pfam" id="PF00591">
    <property type="entry name" value="Glycos_transf_3"/>
    <property type="match status" value="1"/>
</dbReference>
<dbReference type="Gene3D" id="1.20.970.10">
    <property type="entry name" value="Transferase, Pyrimidine Nucleoside Phosphorylase, Chain C"/>
    <property type="match status" value="1"/>
</dbReference>
<gene>
    <name evidence="10" type="ORF">METZ01_LOCUS3569</name>
</gene>
<evidence type="ECO:0000256" key="7">
    <source>
        <dbReference type="ARBA" id="ARBA00023141"/>
    </source>
</evidence>
<proteinExistence type="inferred from homology"/>
<evidence type="ECO:0000256" key="2">
    <source>
        <dbReference type="ARBA" id="ARBA00011948"/>
    </source>
</evidence>
<comment type="pathway">
    <text evidence="1">Amino-acid biosynthesis; L-tryptophan biosynthesis; L-tryptophan from chorismate: step 2/5.</text>
</comment>
<keyword evidence="3" id="KW-0028">Amino-acid biosynthesis</keyword>
<evidence type="ECO:0000256" key="5">
    <source>
        <dbReference type="ARBA" id="ARBA00022679"/>
    </source>
</evidence>
<dbReference type="SUPFAM" id="SSF52418">
    <property type="entry name" value="Nucleoside phosphorylase/phosphoribosyltransferase catalytic domain"/>
    <property type="match status" value="1"/>
</dbReference>
<dbReference type="AlphaFoldDB" id="A0A381N879"/>